<proteinExistence type="predicted"/>
<gene>
    <name evidence="6" type="ORF">H2508_09915</name>
</gene>
<dbReference type="GO" id="GO:0003700">
    <property type="term" value="F:DNA-binding transcription factor activity"/>
    <property type="evidence" value="ECO:0007669"/>
    <property type="project" value="TreeGrafter"/>
</dbReference>
<dbReference type="InterPro" id="IPR001647">
    <property type="entry name" value="HTH_TetR"/>
</dbReference>
<evidence type="ECO:0000256" key="1">
    <source>
        <dbReference type="ARBA" id="ARBA00023015"/>
    </source>
</evidence>
<keyword evidence="3" id="KW-0804">Transcription</keyword>
<accession>A0A7W2TWV0</accession>
<feature type="DNA-binding region" description="H-T-H motif" evidence="4">
    <location>
        <begin position="42"/>
        <end position="61"/>
    </location>
</feature>
<dbReference type="PANTHER" id="PTHR30055:SF234">
    <property type="entry name" value="HTH-TYPE TRANSCRIPTIONAL REGULATOR BETI"/>
    <property type="match status" value="1"/>
</dbReference>
<dbReference type="PANTHER" id="PTHR30055">
    <property type="entry name" value="HTH-TYPE TRANSCRIPTIONAL REGULATOR RUTR"/>
    <property type="match status" value="1"/>
</dbReference>
<evidence type="ECO:0000313" key="7">
    <source>
        <dbReference type="Proteomes" id="UP000539350"/>
    </source>
</evidence>
<reference evidence="6 7" key="1">
    <citation type="submission" date="2020-07" db="EMBL/GenBank/DDBJ databases">
        <title>Halieaceae bacterium, F7430, whole genome shotgun sequencing project.</title>
        <authorList>
            <person name="Jiang S."/>
            <person name="Liu Z.W."/>
            <person name="Du Z.J."/>
        </authorList>
    </citation>
    <scope>NUCLEOTIDE SEQUENCE [LARGE SCALE GENOMIC DNA]</scope>
    <source>
        <strain evidence="6 7">F7430</strain>
    </source>
</reference>
<dbReference type="RefSeq" id="WP_182172611.1">
    <property type="nucleotide sequence ID" value="NZ_JACFXU010000014.1"/>
</dbReference>
<dbReference type="PROSITE" id="PS50977">
    <property type="entry name" value="HTH_TETR_2"/>
    <property type="match status" value="1"/>
</dbReference>
<keyword evidence="1" id="KW-0805">Transcription regulation</keyword>
<evidence type="ECO:0000313" key="6">
    <source>
        <dbReference type="EMBL" id="MBA6413423.1"/>
    </source>
</evidence>
<dbReference type="InterPro" id="IPR050109">
    <property type="entry name" value="HTH-type_TetR-like_transc_reg"/>
</dbReference>
<organism evidence="6 7">
    <name type="scientific">Sediminihaliea albiluteola</name>
    <dbReference type="NCBI Taxonomy" id="2758564"/>
    <lineage>
        <taxon>Bacteria</taxon>
        <taxon>Pseudomonadati</taxon>
        <taxon>Pseudomonadota</taxon>
        <taxon>Gammaproteobacteria</taxon>
        <taxon>Cellvibrionales</taxon>
        <taxon>Halieaceae</taxon>
        <taxon>Sediminihaliea</taxon>
    </lineage>
</organism>
<keyword evidence="2 4" id="KW-0238">DNA-binding</keyword>
<feature type="domain" description="HTH tetR-type" evidence="5">
    <location>
        <begin position="19"/>
        <end position="79"/>
    </location>
</feature>
<dbReference type="SUPFAM" id="SSF46689">
    <property type="entry name" value="Homeodomain-like"/>
    <property type="match status" value="1"/>
</dbReference>
<evidence type="ECO:0000256" key="3">
    <source>
        <dbReference type="ARBA" id="ARBA00023163"/>
    </source>
</evidence>
<evidence type="ECO:0000256" key="2">
    <source>
        <dbReference type="ARBA" id="ARBA00023125"/>
    </source>
</evidence>
<dbReference type="EMBL" id="JACFXU010000014">
    <property type="protein sequence ID" value="MBA6413423.1"/>
    <property type="molecule type" value="Genomic_DNA"/>
</dbReference>
<dbReference type="InterPro" id="IPR009057">
    <property type="entry name" value="Homeodomain-like_sf"/>
</dbReference>
<keyword evidence="7" id="KW-1185">Reference proteome</keyword>
<name>A0A7W2TWV0_9GAMM</name>
<evidence type="ECO:0000259" key="5">
    <source>
        <dbReference type="PROSITE" id="PS50977"/>
    </source>
</evidence>
<evidence type="ECO:0000256" key="4">
    <source>
        <dbReference type="PROSITE-ProRule" id="PRU00335"/>
    </source>
</evidence>
<sequence length="213" mass="24253">MPKHQPPRARKRPKQSRSVMAVQAIQQACLNILNSEGADKLTTERIADVAGVNIASVYQYFPNKEAILSDVYEELLTEMADRAAQRFLEIQALAEESLEATLTAIIDLECEQLLALQSLDPNFFLKYQHSFDIHQRVNELTQSQSNPSWEEWLDQLLQRSCPPSEQAELRGLLLRQSLQGNLHITLRDRPELLSSASFRKELLKLLLGYVQAP</sequence>
<protein>
    <submittedName>
        <fullName evidence="6">TetR/AcrR family transcriptional regulator</fullName>
    </submittedName>
</protein>
<dbReference type="Pfam" id="PF00440">
    <property type="entry name" value="TetR_N"/>
    <property type="match status" value="1"/>
</dbReference>
<comment type="caution">
    <text evidence="6">The sequence shown here is derived from an EMBL/GenBank/DDBJ whole genome shotgun (WGS) entry which is preliminary data.</text>
</comment>
<dbReference type="GO" id="GO:0000976">
    <property type="term" value="F:transcription cis-regulatory region binding"/>
    <property type="evidence" value="ECO:0007669"/>
    <property type="project" value="TreeGrafter"/>
</dbReference>
<dbReference type="PRINTS" id="PR00455">
    <property type="entry name" value="HTHTETR"/>
</dbReference>
<dbReference type="AlphaFoldDB" id="A0A7W2TWV0"/>
<dbReference type="Proteomes" id="UP000539350">
    <property type="component" value="Unassembled WGS sequence"/>
</dbReference>
<dbReference type="Gene3D" id="1.10.357.10">
    <property type="entry name" value="Tetracycline Repressor, domain 2"/>
    <property type="match status" value="1"/>
</dbReference>